<dbReference type="AlphaFoldDB" id="A0A2T4U994"/>
<feature type="compositionally biased region" description="Low complexity" evidence="1">
    <location>
        <begin position="120"/>
        <end position="138"/>
    </location>
</feature>
<feature type="region of interest" description="Disordered" evidence="1">
    <location>
        <begin position="329"/>
        <end position="362"/>
    </location>
</feature>
<feature type="domain" description="DUF2382" evidence="2">
    <location>
        <begin position="244"/>
        <end position="354"/>
    </location>
</feature>
<dbReference type="Pfam" id="PF11181">
    <property type="entry name" value="YflT"/>
    <property type="match status" value="1"/>
</dbReference>
<feature type="compositionally biased region" description="Basic and acidic residues" evidence="1">
    <location>
        <begin position="161"/>
        <end position="182"/>
    </location>
</feature>
<dbReference type="InterPro" id="IPR025889">
    <property type="entry name" value="GSP17M-like_dom"/>
</dbReference>
<organism evidence="4 5">
    <name type="scientific">Alkalicoccus saliphilus</name>
    <dbReference type="NCBI Taxonomy" id="200989"/>
    <lineage>
        <taxon>Bacteria</taxon>
        <taxon>Bacillati</taxon>
        <taxon>Bacillota</taxon>
        <taxon>Bacilli</taxon>
        <taxon>Bacillales</taxon>
        <taxon>Bacillaceae</taxon>
        <taxon>Alkalicoccus</taxon>
    </lineage>
</organism>
<dbReference type="PANTHER" id="PTHR38463:SF1">
    <property type="entry name" value="STRESS RESPONSE PROTEIN YSNF"/>
    <property type="match status" value="1"/>
</dbReference>
<feature type="compositionally biased region" description="Basic and acidic residues" evidence="1">
    <location>
        <begin position="345"/>
        <end position="362"/>
    </location>
</feature>
<feature type="compositionally biased region" description="Basic and acidic residues" evidence="1">
    <location>
        <begin position="329"/>
        <end position="338"/>
    </location>
</feature>
<accession>A0A2T4U994</accession>
<sequence length="362" mass="40257">MAKRVVGIYHSEQEVRDTVEQLQKEGHQPEDISLIANDSEETSWINSETDLQTERLDNEDTTREEPSFWEKVKAAFTGEDAEHPGSGNHKSKFTDLGLTDDQAAEYEDDVKNGRIVVLAPETPAGTPGETGTSSEAGTFTDNLADNSGERRIKDAPPNVEGTKRAGDPLKDENEASADRTIHDTPPNVEGTKRAGDPLKDDEEASSDRLVHDTPPNVEGTKRAGDSLKNESTSSAGETEEERKIRLRKEELEVNKEEVQTGEVEVQKEVHEETKKVDVPVTREEAYVERKPVTDQESADAGGKMEDETINVPLKEEKVDVKKKPVVTEEVKVGKKKVEDTEEVSETVKREDINVDRESDERK</sequence>
<dbReference type="Proteomes" id="UP000240509">
    <property type="component" value="Unassembled WGS sequence"/>
</dbReference>
<name>A0A2T4U994_9BACI</name>
<dbReference type="PANTHER" id="PTHR38463">
    <property type="entry name" value="STRESS RESPONSE PROTEIN YSNF"/>
    <property type="match status" value="1"/>
</dbReference>
<keyword evidence="5" id="KW-1185">Reference proteome</keyword>
<dbReference type="OrthoDB" id="2678178at2"/>
<evidence type="ECO:0000313" key="5">
    <source>
        <dbReference type="Proteomes" id="UP000240509"/>
    </source>
</evidence>
<protein>
    <submittedName>
        <fullName evidence="4">Uncharacterized protein</fullName>
    </submittedName>
</protein>
<dbReference type="RefSeq" id="WP_107583560.1">
    <property type="nucleotide sequence ID" value="NZ_PZJJ01000003.1"/>
</dbReference>
<evidence type="ECO:0000259" key="2">
    <source>
        <dbReference type="Pfam" id="PF09557"/>
    </source>
</evidence>
<feature type="compositionally biased region" description="Basic and acidic residues" evidence="1">
    <location>
        <begin position="240"/>
        <end position="293"/>
    </location>
</feature>
<dbReference type="InterPro" id="IPR019060">
    <property type="entry name" value="DUF2382"/>
</dbReference>
<dbReference type="NCBIfam" id="TIGR02271">
    <property type="entry name" value="YsnF/AvaK domain"/>
    <property type="match status" value="1"/>
</dbReference>
<dbReference type="EMBL" id="PZJJ01000003">
    <property type="protein sequence ID" value="PTL39972.1"/>
    <property type="molecule type" value="Genomic_DNA"/>
</dbReference>
<feature type="region of interest" description="Disordered" evidence="1">
    <location>
        <begin position="76"/>
        <end position="96"/>
    </location>
</feature>
<feature type="region of interest" description="Disordered" evidence="1">
    <location>
        <begin position="120"/>
        <end position="311"/>
    </location>
</feature>
<evidence type="ECO:0000313" key="4">
    <source>
        <dbReference type="EMBL" id="PTL39972.1"/>
    </source>
</evidence>
<gene>
    <name evidence="4" type="ORF">C6Y45_03080</name>
</gene>
<evidence type="ECO:0000256" key="1">
    <source>
        <dbReference type="SAM" id="MobiDB-lite"/>
    </source>
</evidence>
<reference evidence="4 5" key="1">
    <citation type="submission" date="2018-03" db="EMBL/GenBank/DDBJ databases">
        <title>Alkalicoccus saliphilus sp. nov., isolated from a mineral pool.</title>
        <authorList>
            <person name="Zhao B."/>
        </authorList>
    </citation>
    <scope>NUCLEOTIDE SEQUENCE [LARGE SCALE GENOMIC DNA]</scope>
    <source>
        <strain evidence="4 5">6AG</strain>
    </source>
</reference>
<evidence type="ECO:0000259" key="3">
    <source>
        <dbReference type="Pfam" id="PF11181"/>
    </source>
</evidence>
<proteinExistence type="predicted"/>
<dbReference type="Pfam" id="PF09557">
    <property type="entry name" value="DUF2382"/>
    <property type="match status" value="1"/>
</dbReference>
<comment type="caution">
    <text evidence="4">The sequence shown here is derived from an EMBL/GenBank/DDBJ whole genome shotgun (WGS) entry which is preliminary data.</text>
</comment>
<dbReference type="InterPro" id="IPR052967">
    <property type="entry name" value="Stress_Response_Assoc"/>
</dbReference>
<feature type="domain" description="General stress protein 17M-like" evidence="3">
    <location>
        <begin position="5"/>
        <end position="113"/>
    </location>
</feature>
<feature type="compositionally biased region" description="Basic and acidic residues" evidence="1">
    <location>
        <begin position="219"/>
        <end position="228"/>
    </location>
</feature>